<dbReference type="Proteomes" id="UP000232722">
    <property type="component" value="Unassembled WGS sequence"/>
</dbReference>
<accession>A0A2N0NVS8</accession>
<dbReference type="EMBL" id="LLXJ01002519">
    <property type="protein sequence ID" value="PKB98680.1"/>
    <property type="molecule type" value="Genomic_DNA"/>
</dbReference>
<gene>
    <name evidence="1" type="ORF">RhiirA5_430988</name>
</gene>
<organism evidence="1 2">
    <name type="scientific">Rhizophagus irregularis</name>
    <dbReference type="NCBI Taxonomy" id="588596"/>
    <lineage>
        <taxon>Eukaryota</taxon>
        <taxon>Fungi</taxon>
        <taxon>Fungi incertae sedis</taxon>
        <taxon>Mucoromycota</taxon>
        <taxon>Glomeromycotina</taxon>
        <taxon>Glomeromycetes</taxon>
        <taxon>Glomerales</taxon>
        <taxon>Glomeraceae</taxon>
        <taxon>Rhizophagus</taxon>
    </lineage>
</organism>
<sequence length="141" mass="16706">MDHFATKFKVPTENHVYKWKFCVPLIQLLMDIGGLPRALERLYIICFMKLCDNGEKFFWELESYDYDNFFINVKSDLEKMYNIYYKVEGNKELAIKLLYHCVEGIPIDEDECLDEKLKITVKDLQSDGHFALSPLSIFIPY</sequence>
<evidence type="ECO:0000313" key="2">
    <source>
        <dbReference type="Proteomes" id="UP000232722"/>
    </source>
</evidence>
<proteinExistence type="predicted"/>
<reference evidence="1 2" key="1">
    <citation type="submission" date="2016-04" db="EMBL/GenBank/DDBJ databases">
        <title>Genome analyses suggest a sexual origin of heterokaryosis in a supposedly ancient asexual fungus.</title>
        <authorList>
            <person name="Ropars J."/>
            <person name="Sedzielewska K."/>
            <person name="Noel J."/>
            <person name="Charron P."/>
            <person name="Farinelli L."/>
            <person name="Marton T."/>
            <person name="Kruger M."/>
            <person name="Pelin A."/>
            <person name="Brachmann A."/>
            <person name="Corradi N."/>
        </authorList>
    </citation>
    <scope>NUCLEOTIDE SEQUENCE [LARGE SCALE GENOMIC DNA]</scope>
    <source>
        <strain evidence="1 2">A5</strain>
    </source>
</reference>
<protein>
    <submittedName>
        <fullName evidence="1">Uncharacterized protein</fullName>
    </submittedName>
</protein>
<evidence type="ECO:0000313" key="1">
    <source>
        <dbReference type="EMBL" id="PKB98680.1"/>
    </source>
</evidence>
<reference evidence="1 2" key="2">
    <citation type="submission" date="2017-09" db="EMBL/GenBank/DDBJ databases">
        <title>Extensive intraspecific genome diversity in a model arbuscular mycorrhizal fungus.</title>
        <authorList>
            <person name="Chen E.C."/>
            <person name="Morin E."/>
            <person name="Beaudet D."/>
            <person name="Noel J."/>
            <person name="Ndikumana S."/>
            <person name="Charron P."/>
            <person name="St-Onge C."/>
            <person name="Giorgi J."/>
            <person name="Grigoriev I.V."/>
            <person name="Roux C."/>
            <person name="Martin F.M."/>
            <person name="Corradi N."/>
        </authorList>
    </citation>
    <scope>NUCLEOTIDE SEQUENCE [LARGE SCALE GENOMIC DNA]</scope>
    <source>
        <strain evidence="1 2">A5</strain>
    </source>
</reference>
<name>A0A2N0NVS8_9GLOM</name>
<comment type="caution">
    <text evidence="1">The sequence shown here is derived from an EMBL/GenBank/DDBJ whole genome shotgun (WGS) entry which is preliminary data.</text>
</comment>
<dbReference type="AlphaFoldDB" id="A0A2N0NVS8"/>